<evidence type="ECO:0000313" key="2">
    <source>
        <dbReference type="Proteomes" id="UP000298061"/>
    </source>
</evidence>
<name>A0A4Y9ZS60_9AGAM</name>
<gene>
    <name evidence="1" type="ORF">EWM64_g6596</name>
</gene>
<dbReference type="OrthoDB" id="3048541at2759"/>
<proteinExistence type="predicted"/>
<reference evidence="1 2" key="1">
    <citation type="submission" date="2019-02" db="EMBL/GenBank/DDBJ databases">
        <title>Genome sequencing of the rare red list fungi Hericium alpestre (H. flagellum).</title>
        <authorList>
            <person name="Buettner E."/>
            <person name="Kellner H."/>
        </authorList>
    </citation>
    <scope>NUCLEOTIDE SEQUENCE [LARGE SCALE GENOMIC DNA]</scope>
    <source>
        <strain evidence="1 2">DSM 108284</strain>
    </source>
</reference>
<keyword evidence="2" id="KW-1185">Reference proteome</keyword>
<organism evidence="1 2">
    <name type="scientific">Hericium alpestre</name>
    <dbReference type="NCBI Taxonomy" id="135208"/>
    <lineage>
        <taxon>Eukaryota</taxon>
        <taxon>Fungi</taxon>
        <taxon>Dikarya</taxon>
        <taxon>Basidiomycota</taxon>
        <taxon>Agaricomycotina</taxon>
        <taxon>Agaricomycetes</taxon>
        <taxon>Russulales</taxon>
        <taxon>Hericiaceae</taxon>
        <taxon>Hericium</taxon>
    </lineage>
</organism>
<evidence type="ECO:0000313" key="1">
    <source>
        <dbReference type="EMBL" id="TFY77415.1"/>
    </source>
</evidence>
<dbReference type="EMBL" id="SFCI01000921">
    <property type="protein sequence ID" value="TFY77415.1"/>
    <property type="molecule type" value="Genomic_DNA"/>
</dbReference>
<dbReference type="Proteomes" id="UP000298061">
    <property type="component" value="Unassembled WGS sequence"/>
</dbReference>
<dbReference type="STRING" id="135208.A0A4Y9ZS60"/>
<dbReference type="AlphaFoldDB" id="A0A4Y9ZS60"/>
<comment type="caution">
    <text evidence="1">The sequence shown here is derived from an EMBL/GenBank/DDBJ whole genome shotgun (WGS) entry which is preliminary data.</text>
</comment>
<sequence>MSLSEQLTSLSVCAHLLFKLWRMNGGSFIPGQLYYDIQSLIKNLYWDTAKQKADDPDVGLYIGQHGSDRLEGKFGNYQTMTHQQNVDIQQLADRAGASADLSRIFADHPEMDHGHRRLHLEGSEGVDHTNPASWTGDVIVKNVSLLTTWNAGRTEAINILKVAGVTDAPQAFAITEDERSIDMLRPEGTYVGLRESEVETATSIVSKVSATTGKANAMERDSSVSAAEPANHLEVDTLDLEDVIPDMPGENADGLFTKDNLWVDIDGHQVHKASAI</sequence>
<accession>A0A4Y9ZS60</accession>
<protein>
    <submittedName>
        <fullName evidence="1">Uncharacterized protein</fullName>
    </submittedName>
</protein>